<dbReference type="Pfam" id="PF22264">
    <property type="entry name" value="DUF6952"/>
    <property type="match status" value="1"/>
</dbReference>
<evidence type="ECO:0000313" key="1">
    <source>
        <dbReference type="EMBL" id="WPU66009.1"/>
    </source>
</evidence>
<dbReference type="AlphaFoldDB" id="A0AAX4HSW2"/>
<protein>
    <submittedName>
        <fullName evidence="1">Uncharacterized protein</fullName>
    </submittedName>
</protein>
<evidence type="ECO:0000313" key="2">
    <source>
        <dbReference type="Proteomes" id="UP001324634"/>
    </source>
</evidence>
<keyword evidence="2" id="KW-1185">Reference proteome</keyword>
<accession>A0AAX4HSW2</accession>
<dbReference type="KEGG" id="psti:SOO65_04555"/>
<gene>
    <name evidence="1" type="ORF">SOO65_04555</name>
</gene>
<organism evidence="1 2">
    <name type="scientific">Peredibacter starrii</name>
    <dbReference type="NCBI Taxonomy" id="28202"/>
    <lineage>
        <taxon>Bacteria</taxon>
        <taxon>Pseudomonadati</taxon>
        <taxon>Bdellovibrionota</taxon>
        <taxon>Bacteriovoracia</taxon>
        <taxon>Bacteriovoracales</taxon>
        <taxon>Bacteriovoracaceae</taxon>
        <taxon>Peredibacter</taxon>
    </lineage>
</organism>
<reference evidence="1 2" key="1">
    <citation type="submission" date="2023-11" db="EMBL/GenBank/DDBJ databases">
        <title>Peredibacter starrii A3.12.</title>
        <authorList>
            <person name="Mitchell R.J."/>
        </authorList>
    </citation>
    <scope>NUCLEOTIDE SEQUENCE [LARGE SCALE GENOMIC DNA]</scope>
    <source>
        <strain evidence="1 2">A3.12</strain>
    </source>
</reference>
<dbReference type="RefSeq" id="WP_321397643.1">
    <property type="nucleotide sequence ID" value="NZ_CP139487.1"/>
</dbReference>
<dbReference type="Proteomes" id="UP001324634">
    <property type="component" value="Chromosome"/>
</dbReference>
<proteinExistence type="predicted"/>
<name>A0AAX4HSW2_9BACT</name>
<dbReference type="EMBL" id="CP139487">
    <property type="protein sequence ID" value="WPU66009.1"/>
    <property type="molecule type" value="Genomic_DNA"/>
</dbReference>
<dbReference type="InterPro" id="IPR053810">
    <property type="entry name" value="DUF6952"/>
</dbReference>
<sequence>MNAKNMKELAGKYTFDELNKFADEFENTGVAPVKTSEEPGDQMSDYLMAAELRFLMDEQGLDVNNALREFSKRVRGVLT</sequence>